<feature type="compositionally biased region" description="Basic and acidic residues" evidence="5">
    <location>
        <begin position="1201"/>
        <end position="1210"/>
    </location>
</feature>
<evidence type="ECO:0000256" key="2">
    <source>
        <dbReference type="ARBA" id="ARBA00023117"/>
    </source>
</evidence>
<dbReference type="Proteomes" id="UP001212841">
    <property type="component" value="Unassembled WGS sequence"/>
</dbReference>
<feature type="compositionally biased region" description="Basic and acidic residues" evidence="5">
    <location>
        <begin position="1169"/>
        <end position="1179"/>
    </location>
</feature>
<keyword evidence="3" id="KW-0539">Nucleus</keyword>
<keyword evidence="8" id="KW-1185">Reference proteome</keyword>
<evidence type="ECO:0000313" key="7">
    <source>
        <dbReference type="EMBL" id="KAJ3042135.1"/>
    </source>
</evidence>
<dbReference type="Gene3D" id="1.20.920.10">
    <property type="entry name" value="Bromodomain-like"/>
    <property type="match status" value="5"/>
</dbReference>
<name>A0AAD5S612_9FUNG</name>
<dbReference type="InterPro" id="IPR018359">
    <property type="entry name" value="Bromodomain_CS"/>
</dbReference>
<dbReference type="PROSITE" id="PS00633">
    <property type="entry name" value="BROMODOMAIN_1"/>
    <property type="match status" value="3"/>
</dbReference>
<evidence type="ECO:0000256" key="4">
    <source>
        <dbReference type="PROSITE-ProRule" id="PRU00035"/>
    </source>
</evidence>
<evidence type="ECO:0000256" key="1">
    <source>
        <dbReference type="ARBA" id="ARBA00004123"/>
    </source>
</evidence>
<feature type="compositionally biased region" description="Basic and acidic residues" evidence="5">
    <location>
        <begin position="833"/>
        <end position="845"/>
    </location>
</feature>
<feature type="compositionally biased region" description="Low complexity" evidence="5">
    <location>
        <begin position="1014"/>
        <end position="1037"/>
    </location>
</feature>
<feature type="region of interest" description="Disordered" evidence="5">
    <location>
        <begin position="377"/>
        <end position="413"/>
    </location>
</feature>
<feature type="region of interest" description="Disordered" evidence="5">
    <location>
        <begin position="1011"/>
        <end position="1037"/>
    </location>
</feature>
<dbReference type="InterPro" id="IPR057991">
    <property type="entry name" value="TPR_TAF2_C"/>
</dbReference>
<evidence type="ECO:0000256" key="5">
    <source>
        <dbReference type="SAM" id="MobiDB-lite"/>
    </source>
</evidence>
<dbReference type="InterPro" id="IPR036427">
    <property type="entry name" value="Bromodomain-like_sf"/>
</dbReference>
<comment type="caution">
    <text evidence="7">The sequence shown here is derived from an EMBL/GenBank/DDBJ whole genome shotgun (WGS) entry which is preliminary data.</text>
</comment>
<feature type="compositionally biased region" description="Pro residues" evidence="5">
    <location>
        <begin position="1220"/>
        <end position="1229"/>
    </location>
</feature>
<evidence type="ECO:0000259" key="6">
    <source>
        <dbReference type="PROSITE" id="PS50014"/>
    </source>
</evidence>
<dbReference type="EMBL" id="JADGJD010001441">
    <property type="protein sequence ID" value="KAJ3042135.1"/>
    <property type="molecule type" value="Genomic_DNA"/>
</dbReference>
<feature type="compositionally biased region" description="Polar residues" evidence="5">
    <location>
        <begin position="873"/>
        <end position="895"/>
    </location>
</feature>
<feature type="domain" description="Bromo" evidence="6">
    <location>
        <begin position="1062"/>
        <end position="1125"/>
    </location>
</feature>
<dbReference type="Pfam" id="PF00439">
    <property type="entry name" value="Bromodomain"/>
    <property type="match status" value="5"/>
</dbReference>
<comment type="subcellular location">
    <subcellularLocation>
        <location evidence="1">Nucleus</location>
    </subcellularLocation>
</comment>
<evidence type="ECO:0000256" key="3">
    <source>
        <dbReference type="ARBA" id="ARBA00023242"/>
    </source>
</evidence>
<dbReference type="SMART" id="SM00297">
    <property type="entry name" value="BROMO"/>
    <property type="match status" value="5"/>
</dbReference>
<gene>
    <name evidence="7" type="ORF">HK097_002108</name>
</gene>
<accession>A0AAD5S612</accession>
<sequence length="1244" mass="138496">MEAIRGLRQHVTVGAVSALSDAIWDTTLFYRLRMQAVQAFAANYREEMATKNKELKEAVKMYEEKYMFPPEEGEVIPRAHDFRELREYWVKKTFPIAVTQVLREGGRIPTSVKRLLLRVVMYNDNAGNEFSDNHFRATAISALGEVFLPEAEPPRPKVTTEVNSDMLKGLVEDFGSSGTLGGGVASVVRLRGEDEELFEAAKREVERCMELDRIQGSYHNVVTGACLMTLMKWMLGGVMPVDVTVFVKHVRYGNFLNIRLAAIDAIFLLDGLRNNAIVACLLNLVQRDPCPYVRYYVARGFADTVCVAAGGEDRERWMYVRRELVRRDEVGRVWGILNSERCRDHRVVLSLLRFCEVVFEGVAEPSAPKLTITVGASANKGKRRASREDEDDRQLKKAKGVKEEPGLSKRPSMADLVPDITPSGPPPPVDPQFHTLGSAIIDRLQNHKDAAPFMTPVTEAQAPGYFTAIKKPVDLSTVRKRLAAGNYHNTIDLLKMDILQIFANCELYNEEGSSVANQSRRMREFFKTEVLPEETGEKPRRVVDVGERIEIEPVVTTPTVVPFNTGLPSKPIAVPKSKVEKQRSSVGVGAAGQKLGSEQVRKIKEILGTLAKVDSAGWFQHPVQDVPGYSDVVKKPMDLATIKKKLATYATLDEVAEDIRLVFTNCSKFNPPGTDVYIAGKVVSDTFEKEWNRVVGTGVKEVKRATPPVVDGAGPSGAPKGLSPEEIARCEAALRKMEARRDLVEPFLYPVPHTVPGYYQQIKNPIDLGTVRTKLREGKYEREKEFERDVKLMFSNCFQFNLQGEPVYEQGAALKRIFESEWGGVEGKVGKLKREGSVVGDERKGSGSPMGTPIGSPAPGPSMPKSFLPRPVSRTTTVSDNSRSASPIPSGASTPTIPPNKLQITPADVKAIHKIFENLRASPRAAIFNGPVDRTLYPDYYVKIAKPTDLLTMDEKLLREEFKSLHDVEVEMKLMVQNCVTYNGKGSDPVKAAQAVEKQFKKEWKTFLDNRKISPTPSRSATPLAPSSSASSSLSVRAPMTERNVKECLEVLRKLINNSITPIFNEPVPRDVAGYHDVIKEPMDFGTVRKKVEGRSYGRVEDVERDLRKVFENCFEFNRPGEPVYNWGQSVEKLFKLYWSEARFENGEGSRSAIPNAMQGPNAGKTKRKDRDESQEAEHHKLKNRKSDVGGADVGKGKRKREGERDDGGEKKRKKEFGLPPTPTPPPAGSKPIIKLKIGKSGGE</sequence>
<reference evidence="7" key="1">
    <citation type="submission" date="2020-05" db="EMBL/GenBank/DDBJ databases">
        <title>Phylogenomic resolution of chytrid fungi.</title>
        <authorList>
            <person name="Stajich J.E."/>
            <person name="Amses K."/>
            <person name="Simmons R."/>
            <person name="Seto K."/>
            <person name="Myers J."/>
            <person name="Bonds A."/>
            <person name="Quandt C.A."/>
            <person name="Barry K."/>
            <person name="Liu P."/>
            <person name="Grigoriev I."/>
            <person name="Longcore J.E."/>
            <person name="James T.Y."/>
        </authorList>
    </citation>
    <scope>NUCLEOTIDE SEQUENCE</scope>
    <source>
        <strain evidence="7">JEL0318</strain>
    </source>
</reference>
<protein>
    <recommendedName>
        <fullName evidence="6">Bromo domain-containing protein</fullName>
    </recommendedName>
</protein>
<dbReference type="SUPFAM" id="SSF47370">
    <property type="entry name" value="Bromodomain"/>
    <property type="match status" value="5"/>
</dbReference>
<dbReference type="GO" id="GO:0000785">
    <property type="term" value="C:chromatin"/>
    <property type="evidence" value="ECO:0007669"/>
    <property type="project" value="TreeGrafter"/>
</dbReference>
<dbReference type="AlphaFoldDB" id="A0AAD5S612"/>
<dbReference type="PANTHER" id="PTHR45915">
    <property type="entry name" value="TRANSCRIPTION INTERMEDIARY FACTOR"/>
    <property type="match status" value="1"/>
</dbReference>
<dbReference type="Pfam" id="PF25577">
    <property type="entry name" value="TPR_TAF2_C"/>
    <property type="match status" value="2"/>
</dbReference>
<dbReference type="InterPro" id="IPR001487">
    <property type="entry name" value="Bromodomain"/>
</dbReference>
<feature type="domain" description="Bromo" evidence="6">
    <location>
        <begin position="445"/>
        <end position="516"/>
    </location>
</feature>
<proteinExistence type="predicted"/>
<dbReference type="CDD" id="cd04369">
    <property type="entry name" value="Bromodomain"/>
    <property type="match status" value="3"/>
</dbReference>
<organism evidence="7 8">
    <name type="scientific">Rhizophlyctis rosea</name>
    <dbReference type="NCBI Taxonomy" id="64517"/>
    <lineage>
        <taxon>Eukaryota</taxon>
        <taxon>Fungi</taxon>
        <taxon>Fungi incertae sedis</taxon>
        <taxon>Chytridiomycota</taxon>
        <taxon>Chytridiomycota incertae sedis</taxon>
        <taxon>Chytridiomycetes</taxon>
        <taxon>Rhizophlyctidales</taxon>
        <taxon>Rhizophlyctidaceae</taxon>
        <taxon>Rhizophlyctis</taxon>
    </lineage>
</organism>
<dbReference type="GO" id="GO:0005634">
    <property type="term" value="C:nucleus"/>
    <property type="evidence" value="ECO:0007669"/>
    <property type="project" value="UniProtKB-SubCell"/>
</dbReference>
<feature type="domain" description="Bromo" evidence="6">
    <location>
        <begin position="920"/>
        <end position="990"/>
    </location>
</feature>
<feature type="domain" description="Bromo" evidence="6">
    <location>
        <begin position="739"/>
        <end position="808"/>
    </location>
</feature>
<dbReference type="PANTHER" id="PTHR45915:SF2">
    <property type="entry name" value="TOUTATIS, ISOFORM E"/>
    <property type="match status" value="1"/>
</dbReference>
<dbReference type="GO" id="GO:0006325">
    <property type="term" value="P:chromatin organization"/>
    <property type="evidence" value="ECO:0007669"/>
    <property type="project" value="UniProtKB-ARBA"/>
</dbReference>
<dbReference type="PROSITE" id="PS50014">
    <property type="entry name" value="BROMODOMAIN_2"/>
    <property type="match status" value="5"/>
</dbReference>
<feature type="region of interest" description="Disordered" evidence="5">
    <location>
        <begin position="833"/>
        <end position="901"/>
    </location>
</feature>
<keyword evidence="2 4" id="KW-0103">Bromodomain</keyword>
<feature type="region of interest" description="Disordered" evidence="5">
    <location>
        <begin position="1148"/>
        <end position="1244"/>
    </location>
</feature>
<dbReference type="PRINTS" id="PR00503">
    <property type="entry name" value="BROMODOMAIN"/>
</dbReference>
<evidence type="ECO:0000313" key="8">
    <source>
        <dbReference type="Proteomes" id="UP001212841"/>
    </source>
</evidence>
<feature type="domain" description="Bromo" evidence="6">
    <location>
        <begin position="624"/>
        <end position="677"/>
    </location>
</feature>